<reference evidence="1" key="3">
    <citation type="submission" date="2020-02" db="EMBL/GenBank/DDBJ databases">
        <authorList>
            <person name="Matsumoto Y."/>
            <person name="Motooka D."/>
            <person name="Nakamura S."/>
        </authorList>
    </citation>
    <scope>NUCLEOTIDE SEQUENCE</scope>
    <source>
        <strain evidence="1">JCM 12405</strain>
    </source>
</reference>
<dbReference type="EMBL" id="AP022605">
    <property type="protein sequence ID" value="BBZ05861.1"/>
    <property type="molecule type" value="Genomic_DNA"/>
</dbReference>
<evidence type="ECO:0008006" key="5">
    <source>
        <dbReference type="Google" id="ProtNLM"/>
    </source>
</evidence>
<sequence>MSGRDSQRTKVYAAEQFVRTLFDRTAERGNQVVEFFGAQLTLPPEARFASVASVQAYVDDVLAHPRIRSGWPGAAPLTIRARRGATAAHYEVVDGRAVIAVPERQTTWALRELVVLHEIAHHLSQAEPPHGPAFVSTFCDIAEAVMGPEVAHVLRVVYAKEGVRQGGGSTG</sequence>
<dbReference type="STRING" id="126673.AWC01_09875"/>
<dbReference type="KEGG" id="mdr:MDOR_00300"/>
<dbReference type="EMBL" id="LQOS01000028">
    <property type="protein sequence ID" value="ORV40782.1"/>
    <property type="molecule type" value="Genomic_DNA"/>
</dbReference>
<dbReference type="Proteomes" id="UP000193564">
    <property type="component" value="Unassembled WGS sequence"/>
</dbReference>
<evidence type="ECO:0000313" key="4">
    <source>
        <dbReference type="Proteomes" id="UP000467201"/>
    </source>
</evidence>
<dbReference type="InterPro" id="IPR027595">
    <property type="entry name" value="CHP04338"/>
</dbReference>
<evidence type="ECO:0000313" key="1">
    <source>
        <dbReference type="EMBL" id="BBZ05861.1"/>
    </source>
</evidence>
<accession>A0A1X1T892</accession>
<dbReference type="Proteomes" id="UP000467201">
    <property type="component" value="Chromosome"/>
</dbReference>
<evidence type="ECO:0000313" key="3">
    <source>
        <dbReference type="Proteomes" id="UP000193564"/>
    </source>
</evidence>
<dbReference type="RefSeq" id="WP_085190486.1">
    <property type="nucleotide sequence ID" value="NZ_AP022605.1"/>
</dbReference>
<dbReference type="OrthoDB" id="4380275at2"/>
<reference evidence="2 3" key="1">
    <citation type="submission" date="2016-01" db="EMBL/GenBank/DDBJ databases">
        <title>The new phylogeny of the genus Mycobacterium.</title>
        <authorList>
            <person name="Tarcisio F."/>
            <person name="Conor M."/>
            <person name="Antonella G."/>
            <person name="Elisabetta G."/>
            <person name="Giulia F.S."/>
            <person name="Sara T."/>
            <person name="Anna F."/>
            <person name="Clotilde B."/>
            <person name="Roberto B."/>
            <person name="Veronica D.S."/>
            <person name="Fabio R."/>
            <person name="Monica P."/>
            <person name="Olivier J."/>
            <person name="Enrico T."/>
            <person name="Nicola S."/>
        </authorList>
    </citation>
    <scope>NUCLEOTIDE SEQUENCE [LARGE SCALE GENOMIC DNA]</scope>
    <source>
        <strain evidence="2 3">DSM 44339</strain>
    </source>
</reference>
<reference evidence="1 4" key="2">
    <citation type="journal article" date="2019" name="Emerg. Microbes Infect.">
        <title>Comprehensive subspecies identification of 175 nontuberculous mycobacteria species based on 7547 genomic profiles.</title>
        <authorList>
            <person name="Matsumoto Y."/>
            <person name="Kinjo T."/>
            <person name="Motooka D."/>
            <person name="Nabeya D."/>
            <person name="Jung N."/>
            <person name="Uechi K."/>
            <person name="Horii T."/>
            <person name="Iida T."/>
            <person name="Fujita J."/>
            <person name="Nakamura S."/>
        </authorList>
    </citation>
    <scope>NUCLEOTIDE SEQUENCE [LARGE SCALE GENOMIC DNA]</scope>
    <source>
        <strain evidence="1 4">JCM 12405</strain>
    </source>
</reference>
<name>A0A1X1T892_9MYCO</name>
<protein>
    <recommendedName>
        <fullName evidence="5">TIGR04338 family metallohydrolase</fullName>
    </recommendedName>
</protein>
<evidence type="ECO:0000313" key="2">
    <source>
        <dbReference type="EMBL" id="ORV40782.1"/>
    </source>
</evidence>
<keyword evidence="3" id="KW-1185">Reference proteome</keyword>
<proteinExistence type="predicted"/>
<dbReference type="NCBIfam" id="TIGR04338">
    <property type="entry name" value="HEXXH_Rv0185"/>
    <property type="match status" value="1"/>
</dbReference>
<dbReference type="AlphaFoldDB" id="A0A1X1T892"/>
<gene>
    <name evidence="2" type="ORF">AWC01_09875</name>
    <name evidence="1" type="ORF">MDOR_00300</name>
</gene>
<organism evidence="2 3">
    <name type="scientific">Mycolicibacterium doricum</name>
    <dbReference type="NCBI Taxonomy" id="126673"/>
    <lineage>
        <taxon>Bacteria</taxon>
        <taxon>Bacillati</taxon>
        <taxon>Actinomycetota</taxon>
        <taxon>Actinomycetes</taxon>
        <taxon>Mycobacteriales</taxon>
        <taxon>Mycobacteriaceae</taxon>
        <taxon>Mycolicibacterium</taxon>
    </lineage>
</organism>